<evidence type="ECO:0000313" key="1">
    <source>
        <dbReference type="EMBL" id="MEJ8660504.1"/>
    </source>
</evidence>
<keyword evidence="2" id="KW-1185">Reference proteome</keyword>
<comment type="caution">
    <text evidence="1">The sequence shown here is derived from an EMBL/GenBank/DDBJ whole genome shotgun (WGS) entry which is preliminary data.</text>
</comment>
<evidence type="ECO:0000313" key="2">
    <source>
        <dbReference type="Proteomes" id="UP001375539"/>
    </source>
</evidence>
<name>A0ACC6QQ81_9ACTN</name>
<reference evidence="1" key="1">
    <citation type="submission" date="2024-03" db="EMBL/GenBank/DDBJ databases">
        <title>Novel Streptomyces species of biotechnological and ecological value are a feature of Machair soil.</title>
        <authorList>
            <person name="Prole J.R."/>
            <person name="Goodfellow M."/>
            <person name="Allenby N."/>
            <person name="Ward A.C."/>
        </authorList>
    </citation>
    <scope>NUCLEOTIDE SEQUENCE</scope>
    <source>
        <strain evidence="1">MS1.AVA.4</strain>
    </source>
</reference>
<proteinExistence type="predicted"/>
<gene>
    <name evidence="1" type="ORF">WKI58_28980</name>
</gene>
<protein>
    <submittedName>
        <fullName evidence="1">Uncharacterized protein</fullName>
    </submittedName>
</protein>
<organism evidence="1 2">
    <name type="scientific">Streptomyces pratisoli</name>
    <dbReference type="NCBI Taxonomy" id="3139917"/>
    <lineage>
        <taxon>Bacteria</taxon>
        <taxon>Bacillati</taxon>
        <taxon>Actinomycetota</taxon>
        <taxon>Actinomycetes</taxon>
        <taxon>Kitasatosporales</taxon>
        <taxon>Streptomycetaceae</taxon>
        <taxon>Streptomyces</taxon>
    </lineage>
</organism>
<dbReference type="EMBL" id="JBBKAI010000002">
    <property type="protein sequence ID" value="MEJ8660504.1"/>
    <property type="molecule type" value="Genomic_DNA"/>
</dbReference>
<dbReference type="Proteomes" id="UP001375539">
    <property type="component" value="Unassembled WGS sequence"/>
</dbReference>
<sequence length="67" mass="7023">MAHRISILISAFGVVASTLLPVVAILAYWAGATPLWVGAGVLIFLTAVHALVRDVRDGRRARTGPSA</sequence>
<accession>A0ACC6QQ81</accession>